<protein>
    <submittedName>
        <fullName evidence="1">Uncharacterized protein</fullName>
    </submittedName>
</protein>
<gene>
    <name evidence="1" type="ORF">SteCoe_29445</name>
</gene>
<proteinExistence type="predicted"/>
<dbReference type="AlphaFoldDB" id="A0A1R2B5Y1"/>
<sequence>MEVISASEEQTEQSISFDYCQHNKLYVKNIPQGFVEQSEKVYPSVLSQSSKEVNSLNNSTSNLSDQYKVYKDRLQSSNSISKPKSSDRVGGGYCKNCVVY</sequence>
<keyword evidence="2" id="KW-1185">Reference proteome</keyword>
<name>A0A1R2B5Y1_9CILI</name>
<evidence type="ECO:0000313" key="1">
    <source>
        <dbReference type="EMBL" id="OMJ72178.1"/>
    </source>
</evidence>
<dbReference type="Proteomes" id="UP000187209">
    <property type="component" value="Unassembled WGS sequence"/>
</dbReference>
<evidence type="ECO:0000313" key="2">
    <source>
        <dbReference type="Proteomes" id="UP000187209"/>
    </source>
</evidence>
<accession>A0A1R2B5Y1</accession>
<organism evidence="1 2">
    <name type="scientific">Stentor coeruleus</name>
    <dbReference type="NCBI Taxonomy" id="5963"/>
    <lineage>
        <taxon>Eukaryota</taxon>
        <taxon>Sar</taxon>
        <taxon>Alveolata</taxon>
        <taxon>Ciliophora</taxon>
        <taxon>Postciliodesmatophora</taxon>
        <taxon>Heterotrichea</taxon>
        <taxon>Heterotrichida</taxon>
        <taxon>Stentoridae</taxon>
        <taxon>Stentor</taxon>
    </lineage>
</organism>
<comment type="caution">
    <text evidence="1">The sequence shown here is derived from an EMBL/GenBank/DDBJ whole genome shotgun (WGS) entry which is preliminary data.</text>
</comment>
<dbReference type="EMBL" id="MPUH01000923">
    <property type="protein sequence ID" value="OMJ72178.1"/>
    <property type="molecule type" value="Genomic_DNA"/>
</dbReference>
<reference evidence="1 2" key="1">
    <citation type="submission" date="2016-11" db="EMBL/GenBank/DDBJ databases">
        <title>The macronuclear genome of Stentor coeruleus: a giant cell with tiny introns.</title>
        <authorList>
            <person name="Slabodnick M."/>
            <person name="Ruby J.G."/>
            <person name="Reiff S.B."/>
            <person name="Swart E.C."/>
            <person name="Gosai S."/>
            <person name="Prabakaran S."/>
            <person name="Witkowska E."/>
            <person name="Larue G.E."/>
            <person name="Fisher S."/>
            <person name="Freeman R.M."/>
            <person name="Gunawardena J."/>
            <person name="Chu W."/>
            <person name="Stover N.A."/>
            <person name="Gregory B.D."/>
            <person name="Nowacki M."/>
            <person name="Derisi J."/>
            <person name="Roy S.W."/>
            <person name="Marshall W.F."/>
            <person name="Sood P."/>
        </authorList>
    </citation>
    <scope>NUCLEOTIDE SEQUENCE [LARGE SCALE GENOMIC DNA]</scope>
    <source>
        <strain evidence="1">WM001</strain>
    </source>
</reference>